<dbReference type="PROSITE" id="PS51257">
    <property type="entry name" value="PROKAR_LIPOPROTEIN"/>
    <property type="match status" value="1"/>
</dbReference>
<dbReference type="RefSeq" id="WP_146905561.1">
    <property type="nucleotide sequence ID" value="NZ_BJYS01000062.1"/>
</dbReference>
<name>A0A512B622_9BACT</name>
<dbReference type="OrthoDB" id="1342421at2"/>
<reference evidence="1 2" key="1">
    <citation type="submission" date="2019-07" db="EMBL/GenBank/DDBJ databases">
        <title>Whole genome shotgun sequence of Adhaeribacter aerolatus NBRC 106133.</title>
        <authorList>
            <person name="Hosoyama A."/>
            <person name="Uohara A."/>
            <person name="Ohji S."/>
            <person name="Ichikawa N."/>
        </authorList>
    </citation>
    <scope>NUCLEOTIDE SEQUENCE [LARGE SCALE GENOMIC DNA]</scope>
    <source>
        <strain evidence="1 2">NBRC 106133</strain>
    </source>
</reference>
<evidence type="ECO:0000313" key="2">
    <source>
        <dbReference type="Proteomes" id="UP000321532"/>
    </source>
</evidence>
<protein>
    <submittedName>
        <fullName evidence="1">Uncharacterized protein</fullName>
    </submittedName>
</protein>
<comment type="caution">
    <text evidence="1">The sequence shown here is derived from an EMBL/GenBank/DDBJ whole genome shotgun (WGS) entry which is preliminary data.</text>
</comment>
<proteinExistence type="predicted"/>
<dbReference type="EMBL" id="BJYS01000062">
    <property type="protein sequence ID" value="GEO07412.1"/>
    <property type="molecule type" value="Genomic_DNA"/>
</dbReference>
<keyword evidence="2" id="KW-1185">Reference proteome</keyword>
<dbReference type="AlphaFoldDB" id="A0A512B622"/>
<dbReference type="Proteomes" id="UP000321532">
    <property type="component" value="Unassembled WGS sequence"/>
</dbReference>
<sequence length="235" mass="25882">MKQINWLLLLFFVFLSLASGCVKKEDDLIGPTCQNCTVIKGRLTSGDGTIPIANAKITTNWVNTIYLQGGTVRKKAVSTTDSKGYYELKFQIRDDEKGEGYFDTEILPPSVAYLSCSSSGHSFAFFELKKDTTITVNYFIPKRAFVEVRLTNQSQIKASDYFASSFDSKMGIDGKQSCGPVITWSSGLPSNPVLEVAAGQPVIITTHKTKNGVKTTTYDTLNLSDGQKAFYNAEF</sequence>
<evidence type="ECO:0000313" key="1">
    <source>
        <dbReference type="EMBL" id="GEO07412.1"/>
    </source>
</evidence>
<accession>A0A512B622</accession>
<organism evidence="1 2">
    <name type="scientific">Adhaeribacter aerolatus</name>
    <dbReference type="NCBI Taxonomy" id="670289"/>
    <lineage>
        <taxon>Bacteria</taxon>
        <taxon>Pseudomonadati</taxon>
        <taxon>Bacteroidota</taxon>
        <taxon>Cytophagia</taxon>
        <taxon>Cytophagales</taxon>
        <taxon>Hymenobacteraceae</taxon>
        <taxon>Adhaeribacter</taxon>
    </lineage>
</organism>
<gene>
    <name evidence="1" type="ORF">AAE02nite_50760</name>
</gene>